<dbReference type="HOGENOM" id="CLU_176117_0_0_6"/>
<accession>A7MPK0</accession>
<dbReference type="Proteomes" id="UP000000260">
    <property type="component" value="Chromosome"/>
</dbReference>
<gene>
    <name evidence="1" type="ordered locus">ESA_00125</name>
</gene>
<protein>
    <submittedName>
        <fullName evidence="1">Uncharacterized protein</fullName>
    </submittedName>
</protein>
<keyword evidence="2" id="KW-1185">Reference proteome</keyword>
<dbReference type="AlphaFoldDB" id="A7MPK0"/>
<dbReference type="EMBL" id="CP000783">
    <property type="protein sequence ID" value="ABU75430.1"/>
    <property type="molecule type" value="Genomic_DNA"/>
</dbReference>
<sequence length="106" mass="12730">MISARHAFSHYQDTQPGRCCARRKKKETFNPILMESVIFTCYSFRYLNAEIREKGSIINVKITNELHQAFYLIFWRKDYYKRGCLRLSVLSKREGQKEESPGQYFY</sequence>
<proteinExistence type="predicted"/>
<reference evidence="1 2" key="1">
    <citation type="journal article" date="2010" name="PLoS ONE">
        <title>Genome sequence of Cronobacter sakazakii BAA-894 and comparative genomic hybridization analysis with other Cronobacter species.</title>
        <authorList>
            <person name="Kucerova E."/>
            <person name="Clifton S.W."/>
            <person name="Xia X.Q."/>
            <person name="Long F."/>
            <person name="Porwollik S."/>
            <person name="Fulton L."/>
            <person name="Fronick C."/>
            <person name="Minx P."/>
            <person name="Kyung K."/>
            <person name="Warren W."/>
            <person name="Fulton R."/>
            <person name="Feng D."/>
            <person name="Wollam A."/>
            <person name="Shah N."/>
            <person name="Bhonagiri V."/>
            <person name="Nash W.E."/>
            <person name="Hallsworth-Pepin K."/>
            <person name="Wilson R.K."/>
            <person name="McClelland M."/>
            <person name="Forsythe S.J."/>
        </authorList>
    </citation>
    <scope>NUCLEOTIDE SEQUENCE [LARGE SCALE GENOMIC DNA]</scope>
    <source>
        <strain evidence="1 2">ATCC BAA-894</strain>
    </source>
</reference>
<evidence type="ECO:0000313" key="2">
    <source>
        <dbReference type="Proteomes" id="UP000000260"/>
    </source>
</evidence>
<organism evidence="1 2">
    <name type="scientific">Cronobacter sakazakii (strain ATCC BAA-894)</name>
    <name type="common">Enterobacter sakazakii</name>
    <dbReference type="NCBI Taxonomy" id="290339"/>
    <lineage>
        <taxon>Bacteria</taxon>
        <taxon>Pseudomonadati</taxon>
        <taxon>Pseudomonadota</taxon>
        <taxon>Gammaproteobacteria</taxon>
        <taxon>Enterobacterales</taxon>
        <taxon>Enterobacteriaceae</taxon>
        <taxon>Cronobacter</taxon>
    </lineage>
</organism>
<evidence type="ECO:0000313" key="1">
    <source>
        <dbReference type="EMBL" id="ABU75430.1"/>
    </source>
</evidence>
<name>A7MPK0_CROS8</name>
<dbReference type="KEGG" id="esa:ESA_00125"/>